<reference evidence="2" key="1">
    <citation type="journal article" date="2019" name="Int. J. Syst. Evol. Microbiol.">
        <title>The Global Catalogue of Microorganisms (GCM) 10K type strain sequencing project: providing services to taxonomists for standard genome sequencing and annotation.</title>
        <authorList>
            <consortium name="The Broad Institute Genomics Platform"/>
            <consortium name="The Broad Institute Genome Sequencing Center for Infectious Disease"/>
            <person name="Wu L."/>
            <person name="Ma J."/>
        </authorList>
    </citation>
    <scope>NUCLEOTIDE SEQUENCE [LARGE SCALE GENOMIC DNA]</scope>
    <source>
        <strain evidence="2">JCM 18019</strain>
    </source>
</reference>
<organism evidence="1 2">
    <name type="scientific">Chryseobacterium ginsengisoli</name>
    <dbReference type="NCBI Taxonomy" id="363853"/>
    <lineage>
        <taxon>Bacteria</taxon>
        <taxon>Pseudomonadati</taxon>
        <taxon>Bacteroidota</taxon>
        <taxon>Flavobacteriia</taxon>
        <taxon>Flavobacteriales</taxon>
        <taxon>Weeksellaceae</taxon>
        <taxon>Chryseobacterium group</taxon>
        <taxon>Chryseobacterium</taxon>
    </lineage>
</organism>
<name>A0ABP9MHZ4_9FLAO</name>
<accession>A0ABP9MHZ4</accession>
<gene>
    <name evidence="1" type="ORF">GCM10023210_30280</name>
</gene>
<comment type="caution">
    <text evidence="1">The sequence shown here is derived from an EMBL/GenBank/DDBJ whole genome shotgun (WGS) entry which is preliminary data.</text>
</comment>
<dbReference type="Proteomes" id="UP001500353">
    <property type="component" value="Unassembled WGS sequence"/>
</dbReference>
<proteinExistence type="predicted"/>
<dbReference type="EMBL" id="BAABHX010000005">
    <property type="protein sequence ID" value="GAA5096474.1"/>
    <property type="molecule type" value="Genomic_DNA"/>
</dbReference>
<evidence type="ECO:0008006" key="3">
    <source>
        <dbReference type="Google" id="ProtNLM"/>
    </source>
</evidence>
<sequence>MESKFCEEEISELKEGLTPFPEDIFVADQSWLSNYLLPMISINLEILTPDLKGTVIHFLNPTEPYEGIIGEKTTDFHNEFCAENWIAFRLTEDNKYAFLGNEDYFLSASKHKERVDNEFTTHIKTIRENYQKVKTKYKIKGQLLPWQDNNPQDFLYRLGGEMGYSNWTNTAPVPSAFEMSINESGENLRNDGISISYKGKEFIYVGEVPGYNYCGDGADSILMFYEPESRIVLFTYDWT</sequence>
<keyword evidence="2" id="KW-1185">Reference proteome</keyword>
<protein>
    <recommendedName>
        <fullName evidence="3">SMI1/KNR4 family protein</fullName>
    </recommendedName>
</protein>
<evidence type="ECO:0000313" key="1">
    <source>
        <dbReference type="EMBL" id="GAA5096474.1"/>
    </source>
</evidence>
<evidence type="ECO:0000313" key="2">
    <source>
        <dbReference type="Proteomes" id="UP001500353"/>
    </source>
</evidence>
<dbReference type="RefSeq" id="WP_345205806.1">
    <property type="nucleotide sequence ID" value="NZ_BAABHX010000005.1"/>
</dbReference>